<feature type="compositionally biased region" description="Polar residues" evidence="1">
    <location>
        <begin position="71"/>
        <end position="83"/>
    </location>
</feature>
<evidence type="ECO:0000313" key="3">
    <source>
        <dbReference type="Proteomes" id="UP000077755"/>
    </source>
</evidence>
<reference evidence="2" key="1">
    <citation type="journal article" date="2016" name="Nat. Genet.">
        <title>A high-quality carrot genome assembly provides new insights into carotenoid accumulation and asterid genome evolution.</title>
        <authorList>
            <person name="Iorizzo M."/>
            <person name="Ellison S."/>
            <person name="Senalik D."/>
            <person name="Zeng P."/>
            <person name="Satapoomin P."/>
            <person name="Huang J."/>
            <person name="Bowman M."/>
            <person name="Iovene M."/>
            <person name="Sanseverino W."/>
            <person name="Cavagnaro P."/>
            <person name="Yildiz M."/>
            <person name="Macko-Podgorni A."/>
            <person name="Moranska E."/>
            <person name="Grzebelus E."/>
            <person name="Grzebelus D."/>
            <person name="Ashrafi H."/>
            <person name="Zheng Z."/>
            <person name="Cheng S."/>
            <person name="Spooner D."/>
            <person name="Van Deynze A."/>
            <person name="Simon P."/>
        </authorList>
    </citation>
    <scope>NUCLEOTIDE SEQUENCE</scope>
    <source>
        <tissue evidence="2">Leaf</tissue>
    </source>
</reference>
<reference evidence="2" key="2">
    <citation type="submission" date="2022-03" db="EMBL/GenBank/DDBJ databases">
        <title>Draft title - Genomic analysis of global carrot germplasm unveils the trajectory of domestication and the origin of high carotenoid orange carrot.</title>
        <authorList>
            <person name="Iorizzo M."/>
            <person name="Ellison S."/>
            <person name="Senalik D."/>
            <person name="Macko-Podgorni A."/>
            <person name="Grzebelus D."/>
            <person name="Bostan H."/>
            <person name="Rolling W."/>
            <person name="Curaba J."/>
            <person name="Simon P."/>
        </authorList>
    </citation>
    <scope>NUCLEOTIDE SEQUENCE</scope>
    <source>
        <tissue evidence="2">Leaf</tissue>
    </source>
</reference>
<dbReference type="EMBL" id="CP093345">
    <property type="protein sequence ID" value="WOG92220.1"/>
    <property type="molecule type" value="Genomic_DNA"/>
</dbReference>
<evidence type="ECO:0000256" key="1">
    <source>
        <dbReference type="SAM" id="MobiDB-lite"/>
    </source>
</evidence>
<protein>
    <submittedName>
        <fullName evidence="2">Uncharacterized protein</fullName>
    </submittedName>
</protein>
<accession>A0A166AKQ9</accession>
<sequence length="83" mass="9619">MDSKLSFSDNKENDTARKWCWTKISNENAPAHTRNSHDTALDRYPYDRMIRIQQSKSSTSHPDSVVDKPNTIRTTSTRYCHAC</sequence>
<name>A0A166AKQ9_DAUCS</name>
<proteinExistence type="predicted"/>
<dbReference type="AlphaFoldDB" id="A0A166AKQ9"/>
<keyword evidence="3" id="KW-1185">Reference proteome</keyword>
<organism evidence="2 3">
    <name type="scientific">Daucus carota subsp. sativus</name>
    <name type="common">Carrot</name>
    <dbReference type="NCBI Taxonomy" id="79200"/>
    <lineage>
        <taxon>Eukaryota</taxon>
        <taxon>Viridiplantae</taxon>
        <taxon>Streptophyta</taxon>
        <taxon>Embryophyta</taxon>
        <taxon>Tracheophyta</taxon>
        <taxon>Spermatophyta</taxon>
        <taxon>Magnoliopsida</taxon>
        <taxon>eudicotyledons</taxon>
        <taxon>Gunneridae</taxon>
        <taxon>Pentapetalae</taxon>
        <taxon>asterids</taxon>
        <taxon>campanulids</taxon>
        <taxon>Apiales</taxon>
        <taxon>Apiaceae</taxon>
        <taxon>Apioideae</taxon>
        <taxon>Scandiceae</taxon>
        <taxon>Daucinae</taxon>
        <taxon>Daucus</taxon>
        <taxon>Daucus sect. Daucus</taxon>
    </lineage>
</organism>
<dbReference type="Gramene" id="KZN01414">
    <property type="protein sequence ID" value="KZN01414"/>
    <property type="gene ID" value="DCAR_010168"/>
</dbReference>
<evidence type="ECO:0000313" key="2">
    <source>
        <dbReference type="EMBL" id="WOG92220.1"/>
    </source>
</evidence>
<gene>
    <name evidence="2" type="ORF">DCAR_0311483</name>
</gene>
<dbReference type="Proteomes" id="UP000077755">
    <property type="component" value="Chromosome 3"/>
</dbReference>
<feature type="region of interest" description="Disordered" evidence="1">
    <location>
        <begin position="54"/>
        <end position="83"/>
    </location>
</feature>